<keyword evidence="2" id="KW-1185">Reference proteome</keyword>
<organism evidence="1 2">
    <name type="scientific">Nesidiocoris tenuis</name>
    <dbReference type="NCBI Taxonomy" id="355587"/>
    <lineage>
        <taxon>Eukaryota</taxon>
        <taxon>Metazoa</taxon>
        <taxon>Ecdysozoa</taxon>
        <taxon>Arthropoda</taxon>
        <taxon>Hexapoda</taxon>
        <taxon>Insecta</taxon>
        <taxon>Pterygota</taxon>
        <taxon>Neoptera</taxon>
        <taxon>Paraneoptera</taxon>
        <taxon>Hemiptera</taxon>
        <taxon>Heteroptera</taxon>
        <taxon>Panheteroptera</taxon>
        <taxon>Cimicomorpha</taxon>
        <taxon>Miridae</taxon>
        <taxon>Dicyphina</taxon>
        <taxon>Nesidiocoris</taxon>
    </lineage>
</organism>
<reference evidence="1 2" key="1">
    <citation type="submission" date="2020-02" db="EMBL/GenBank/DDBJ databases">
        <authorList>
            <person name="Ferguson B K."/>
        </authorList>
    </citation>
    <scope>NUCLEOTIDE SEQUENCE [LARGE SCALE GENOMIC DNA]</scope>
</reference>
<evidence type="ECO:0000313" key="1">
    <source>
        <dbReference type="EMBL" id="CAB0002492.1"/>
    </source>
</evidence>
<feature type="non-terminal residue" evidence="1">
    <location>
        <position position="58"/>
    </location>
</feature>
<proteinExistence type="predicted"/>
<sequence>MDSLPVSRAAVGVAVTSEEASCPLLLLAGFSIHHALPSQISRRRIADRAPGVKGRQRR</sequence>
<protein>
    <submittedName>
        <fullName evidence="1">Uncharacterized protein</fullName>
    </submittedName>
</protein>
<gene>
    <name evidence="1" type="ORF">NTEN_LOCUS8279</name>
</gene>
<dbReference type="EMBL" id="CADCXU010012420">
    <property type="protein sequence ID" value="CAB0002492.1"/>
    <property type="molecule type" value="Genomic_DNA"/>
</dbReference>
<dbReference type="AlphaFoldDB" id="A0A6H5GHJ1"/>
<name>A0A6H5GHJ1_9HEMI</name>
<accession>A0A6H5GHJ1</accession>
<evidence type="ECO:0000313" key="2">
    <source>
        <dbReference type="Proteomes" id="UP000479000"/>
    </source>
</evidence>
<dbReference type="Proteomes" id="UP000479000">
    <property type="component" value="Unassembled WGS sequence"/>
</dbReference>